<organism evidence="3 4">
    <name type="scientific">Parasponia andersonii</name>
    <name type="common">Sponia andersonii</name>
    <dbReference type="NCBI Taxonomy" id="3476"/>
    <lineage>
        <taxon>Eukaryota</taxon>
        <taxon>Viridiplantae</taxon>
        <taxon>Streptophyta</taxon>
        <taxon>Embryophyta</taxon>
        <taxon>Tracheophyta</taxon>
        <taxon>Spermatophyta</taxon>
        <taxon>Magnoliopsida</taxon>
        <taxon>eudicotyledons</taxon>
        <taxon>Gunneridae</taxon>
        <taxon>Pentapetalae</taxon>
        <taxon>rosids</taxon>
        <taxon>fabids</taxon>
        <taxon>Rosales</taxon>
        <taxon>Cannabaceae</taxon>
        <taxon>Parasponia</taxon>
    </lineage>
</organism>
<evidence type="ECO:0000313" key="3">
    <source>
        <dbReference type="EMBL" id="PON58409.1"/>
    </source>
</evidence>
<dbReference type="EMBL" id="JXTB01000149">
    <property type="protein sequence ID" value="PON58409.1"/>
    <property type="molecule type" value="Genomic_DNA"/>
</dbReference>
<dbReference type="OrthoDB" id="1140399at2759"/>
<dbReference type="InterPro" id="IPR011990">
    <property type="entry name" value="TPR-like_helical_dom_sf"/>
</dbReference>
<dbReference type="InterPro" id="IPR046960">
    <property type="entry name" value="PPR_At4g14850-like_plant"/>
</dbReference>
<evidence type="ECO:0000256" key="2">
    <source>
        <dbReference type="PROSITE-ProRule" id="PRU00708"/>
    </source>
</evidence>
<sequence length="314" mass="34714">MASSRYDIPFYASLLEACSSTKNLGSLKRIHALTLKLGISSHDYIRTKLVSSYACCAQLHQANLLFSFATRQPTFLFNTLIRAHSSLNLFVQSLHIFRQMLLAHKPIDRQTLPPVLKSCAALSALSLGRQVHGTVLINGFASDLANSNALITMYAKCGDLVSAHKMFDEMPLKNEISWSALMAGYGMHGIFGEVFLLFDRMVEVGETPDSVTFTTVLTACSHGGLTEKGKEYFEMMEREFGVRPVLEHYTCMVDMLGRAGRVEEAEELILGMKMEPDVALWSALLGACRIHGKVEVAERVEEKLCGRSVRVAAA</sequence>
<accession>A0A2P5CBH4</accession>
<keyword evidence="4" id="KW-1185">Reference proteome</keyword>
<dbReference type="PROSITE" id="PS51375">
    <property type="entry name" value="PPR"/>
    <property type="match status" value="2"/>
</dbReference>
<reference evidence="4" key="1">
    <citation type="submission" date="2016-06" db="EMBL/GenBank/DDBJ databases">
        <title>Parallel loss of symbiosis genes in relatives of nitrogen-fixing non-legume Parasponia.</title>
        <authorList>
            <person name="Van Velzen R."/>
            <person name="Holmer R."/>
            <person name="Bu F."/>
            <person name="Rutten L."/>
            <person name="Van Zeijl A."/>
            <person name="Liu W."/>
            <person name="Santuari L."/>
            <person name="Cao Q."/>
            <person name="Sharma T."/>
            <person name="Shen D."/>
            <person name="Roswanjaya Y."/>
            <person name="Wardhani T."/>
            <person name="Kalhor M.S."/>
            <person name="Jansen J."/>
            <person name="Van den Hoogen J."/>
            <person name="Gungor B."/>
            <person name="Hartog M."/>
            <person name="Hontelez J."/>
            <person name="Verver J."/>
            <person name="Yang W.-C."/>
            <person name="Schijlen E."/>
            <person name="Repin R."/>
            <person name="Schilthuizen M."/>
            <person name="Schranz E."/>
            <person name="Heidstra R."/>
            <person name="Miyata K."/>
            <person name="Fedorova E."/>
            <person name="Kohlen W."/>
            <person name="Bisseling T."/>
            <person name="Smit S."/>
            <person name="Geurts R."/>
        </authorList>
    </citation>
    <scope>NUCLEOTIDE SEQUENCE [LARGE SCALE GENOMIC DNA]</scope>
    <source>
        <strain evidence="4">cv. WU1-14</strain>
    </source>
</reference>
<dbReference type="PANTHER" id="PTHR47926">
    <property type="entry name" value="PENTATRICOPEPTIDE REPEAT-CONTAINING PROTEIN"/>
    <property type="match status" value="1"/>
</dbReference>
<evidence type="ECO:0000313" key="4">
    <source>
        <dbReference type="Proteomes" id="UP000237105"/>
    </source>
</evidence>
<dbReference type="NCBIfam" id="TIGR00756">
    <property type="entry name" value="PPR"/>
    <property type="match status" value="4"/>
</dbReference>
<dbReference type="GO" id="GO:0009451">
    <property type="term" value="P:RNA modification"/>
    <property type="evidence" value="ECO:0007669"/>
    <property type="project" value="InterPro"/>
</dbReference>
<protein>
    <submittedName>
        <fullName evidence="3">Pentatricopeptide repeat</fullName>
    </submittedName>
</protein>
<dbReference type="GO" id="GO:0003723">
    <property type="term" value="F:RNA binding"/>
    <property type="evidence" value="ECO:0007669"/>
    <property type="project" value="InterPro"/>
</dbReference>
<dbReference type="Pfam" id="PF13041">
    <property type="entry name" value="PPR_2"/>
    <property type="match status" value="1"/>
</dbReference>
<feature type="repeat" description="PPR" evidence="2">
    <location>
        <begin position="209"/>
        <end position="244"/>
    </location>
</feature>
<dbReference type="Pfam" id="PF01535">
    <property type="entry name" value="PPR"/>
    <property type="match status" value="3"/>
</dbReference>
<comment type="caution">
    <text evidence="3">The sequence shown here is derived from an EMBL/GenBank/DDBJ whole genome shotgun (WGS) entry which is preliminary data.</text>
</comment>
<feature type="repeat" description="PPR" evidence="2">
    <location>
        <begin position="174"/>
        <end position="208"/>
    </location>
</feature>
<gene>
    <name evidence="3" type="ORF">PanWU01x14_166210</name>
</gene>
<dbReference type="AlphaFoldDB" id="A0A2P5CBH4"/>
<dbReference type="Proteomes" id="UP000237105">
    <property type="component" value="Unassembled WGS sequence"/>
</dbReference>
<dbReference type="InterPro" id="IPR002885">
    <property type="entry name" value="PPR_rpt"/>
</dbReference>
<proteinExistence type="predicted"/>
<dbReference type="Gene3D" id="1.25.40.10">
    <property type="entry name" value="Tetratricopeptide repeat domain"/>
    <property type="match status" value="2"/>
</dbReference>
<evidence type="ECO:0000256" key="1">
    <source>
        <dbReference type="ARBA" id="ARBA00022737"/>
    </source>
</evidence>
<name>A0A2P5CBH4_PARAD</name>
<dbReference type="FunFam" id="1.25.40.10:FF:000090">
    <property type="entry name" value="Pentatricopeptide repeat-containing protein, chloroplastic"/>
    <property type="match status" value="1"/>
</dbReference>
<keyword evidence="1" id="KW-0677">Repeat</keyword>